<evidence type="ECO:0000313" key="3">
    <source>
        <dbReference type="EMBL" id="MRN55738.1"/>
    </source>
</evidence>
<keyword evidence="1" id="KW-0732">Signal</keyword>
<dbReference type="EMBL" id="WJXB01000010">
    <property type="protein sequence ID" value="MRN55738.1"/>
    <property type="molecule type" value="Genomic_DNA"/>
</dbReference>
<evidence type="ECO:0000259" key="2">
    <source>
        <dbReference type="SMART" id="SM00635"/>
    </source>
</evidence>
<gene>
    <name evidence="3" type="ORF">GJB61_22405</name>
</gene>
<proteinExistence type="predicted"/>
<feature type="domain" description="BIG2" evidence="2">
    <location>
        <begin position="585"/>
        <end position="665"/>
    </location>
</feature>
<feature type="signal peptide" evidence="1">
    <location>
        <begin position="1"/>
        <end position="28"/>
    </location>
</feature>
<feature type="domain" description="BIG2" evidence="2">
    <location>
        <begin position="669"/>
        <end position="750"/>
    </location>
</feature>
<feature type="domain" description="BIG2" evidence="2">
    <location>
        <begin position="32"/>
        <end position="115"/>
    </location>
</feature>
<accession>A0A7X2H945</accession>
<dbReference type="InterPro" id="IPR008964">
    <property type="entry name" value="Invasin/intimin_cell_adhesion"/>
</dbReference>
<comment type="caution">
    <text evidence="3">The sequence shown here is derived from an EMBL/GenBank/DDBJ whole genome shotgun (WGS) entry which is preliminary data.</text>
</comment>
<evidence type="ECO:0000256" key="1">
    <source>
        <dbReference type="SAM" id="SignalP"/>
    </source>
</evidence>
<dbReference type="Gene3D" id="2.60.40.1080">
    <property type="match status" value="7"/>
</dbReference>
<feature type="domain" description="BIG2" evidence="2">
    <location>
        <begin position="119"/>
        <end position="205"/>
    </location>
</feature>
<name>A0A7X2H945_9BACL</name>
<feature type="domain" description="BIG2" evidence="2">
    <location>
        <begin position="303"/>
        <end position="390"/>
    </location>
</feature>
<organism evidence="3 4">
    <name type="scientific">Paenibacillus monticola</name>
    <dbReference type="NCBI Taxonomy" id="2666075"/>
    <lineage>
        <taxon>Bacteria</taxon>
        <taxon>Bacillati</taxon>
        <taxon>Bacillota</taxon>
        <taxon>Bacilli</taxon>
        <taxon>Bacillales</taxon>
        <taxon>Paenibacillaceae</taxon>
        <taxon>Paenibacillus</taxon>
    </lineage>
</organism>
<reference evidence="3 4" key="1">
    <citation type="submission" date="2019-11" db="EMBL/GenBank/DDBJ databases">
        <title>Paenibacillus monticola sp. nov., a novel PGPR strain isolated from mountain sample in China.</title>
        <authorList>
            <person name="Zhao Q."/>
            <person name="Li H.-P."/>
            <person name="Zhang J.-L."/>
        </authorList>
    </citation>
    <scope>NUCLEOTIDE SEQUENCE [LARGE SCALE GENOMIC DNA]</scope>
    <source>
        <strain evidence="3 4">LC-T2</strain>
    </source>
</reference>
<dbReference type="Pfam" id="PF02368">
    <property type="entry name" value="Big_2"/>
    <property type="match status" value="2"/>
</dbReference>
<feature type="domain" description="BIG2" evidence="2">
    <location>
        <begin position="407"/>
        <end position="481"/>
    </location>
</feature>
<evidence type="ECO:0000313" key="4">
    <source>
        <dbReference type="Proteomes" id="UP000463051"/>
    </source>
</evidence>
<sequence>MTVYRKMTKLLFIMILLATAVFPVSVLAATGDVNSIEFDSSAKVELIVGQTPKQLKVYASVEGSSSKRDVTASTSWSSSKSNVVQVVNGQLTPLISGTAIITATYKDALTSIEVSVTYPYKELKLVPSSTGNYKLGDDEAQLLIKASALGGKSETTDNDVTADADWSSSNTNVLNIKDGKITLAGEGTATITAKYKGLTATYKATVQLPYSAIELKETVKGTIVKELEMLNGDNPLQLSAVTQISAVNVVSEDITKKAEWNSSNVAVATVKEGSVKVLSSGKTVISVTYLGISASVDVYVRAPFEAMLLTPSGDHSLFMGESLKVAADVRDAANSTKPVSKDAVWSSDNQLTATATVAADGLSAVITAKAVGTTTIKAEYKGVNKTFKLTVYPTITALEAEKNEKTDTTDQELYTADSVSLPKVTGTKLDGTKLDLSQEIEWNSSNVDVALVKDGKLVAVAAGTASIIGKLKGGDVSAPLATIRSQNVEIKVTVKDKVLILIGPEDNLGLVTGEEDPLPTIQAIMENGEERDVTGTIEWTLTGTNAVIKQTTTGKVLKGLLKGSASLKGTYANMTISIPVTIEQKVVKLVVEPATLEMNIKGSKTIKVTGYYSTGKTANFSSGMNWESSNPLVATVKGTSVKAVAEGTTTLTGSYQGITATVKITVVPKLTKVTVSETRLKLASGYTKTVVVTALYDTGKEVNVTDKVIWTSSKPSVAKVNASGSITAVSKGSASIKGKFDTKTVTVSVTVN</sequence>
<keyword evidence="4" id="KW-1185">Reference proteome</keyword>
<protein>
    <recommendedName>
        <fullName evidence="2">BIG2 domain-containing protein</fullName>
    </recommendedName>
</protein>
<dbReference type="SMART" id="SM00635">
    <property type="entry name" value="BID_2"/>
    <property type="match status" value="7"/>
</dbReference>
<dbReference type="SUPFAM" id="SSF49373">
    <property type="entry name" value="Invasin/intimin cell-adhesion fragments"/>
    <property type="match status" value="5"/>
</dbReference>
<dbReference type="Proteomes" id="UP000463051">
    <property type="component" value="Unassembled WGS sequence"/>
</dbReference>
<feature type="chain" id="PRO_5031056294" description="BIG2 domain-containing protein" evidence="1">
    <location>
        <begin position="29"/>
        <end position="752"/>
    </location>
</feature>
<feature type="domain" description="BIG2" evidence="2">
    <location>
        <begin position="217"/>
        <end position="299"/>
    </location>
</feature>
<dbReference type="AlphaFoldDB" id="A0A7X2H945"/>
<dbReference type="InterPro" id="IPR003343">
    <property type="entry name" value="Big_2"/>
</dbReference>